<dbReference type="FunFam" id="3.20.20.100:FF:000002">
    <property type="entry name" value="2,5-diketo-D-gluconic acid reductase A"/>
    <property type="match status" value="1"/>
</dbReference>
<organism evidence="8 9">
    <name type="scientific">Pseudarthrobacter niigatensis</name>
    <dbReference type="NCBI Taxonomy" id="369935"/>
    <lineage>
        <taxon>Bacteria</taxon>
        <taxon>Bacillati</taxon>
        <taxon>Actinomycetota</taxon>
        <taxon>Actinomycetes</taxon>
        <taxon>Micrococcales</taxon>
        <taxon>Micrococcaceae</taxon>
        <taxon>Pseudarthrobacter</taxon>
    </lineage>
</organism>
<comment type="similarity">
    <text evidence="1">Belongs to the aldo/keto reductase family.</text>
</comment>
<dbReference type="Proteomes" id="UP001239267">
    <property type="component" value="Unassembled WGS sequence"/>
</dbReference>
<dbReference type="PROSITE" id="PS00798">
    <property type="entry name" value="ALDOKETO_REDUCTASE_1"/>
    <property type="match status" value="1"/>
</dbReference>
<dbReference type="SUPFAM" id="SSF51430">
    <property type="entry name" value="NAD(P)-linked oxidoreductase"/>
    <property type="match status" value="1"/>
</dbReference>
<evidence type="ECO:0000256" key="3">
    <source>
        <dbReference type="ARBA" id="ARBA00023002"/>
    </source>
</evidence>
<feature type="domain" description="NADP-dependent oxidoreductase" evidence="7">
    <location>
        <begin position="18"/>
        <end position="263"/>
    </location>
</feature>
<feature type="binding site" evidence="5">
    <location>
        <position position="109"/>
    </location>
    <ligand>
        <name>substrate</name>
    </ligand>
</feature>
<dbReference type="GO" id="GO:0016616">
    <property type="term" value="F:oxidoreductase activity, acting on the CH-OH group of donors, NAD or NADP as acceptor"/>
    <property type="evidence" value="ECO:0007669"/>
    <property type="project" value="UniProtKB-ARBA"/>
</dbReference>
<evidence type="ECO:0000313" key="9">
    <source>
        <dbReference type="Proteomes" id="UP001239267"/>
    </source>
</evidence>
<evidence type="ECO:0000256" key="6">
    <source>
        <dbReference type="PIRSR" id="PIRSR000097-3"/>
    </source>
</evidence>
<protein>
    <submittedName>
        <fullName evidence="8">2,5-diketo-D-gluconate reductase A</fullName>
        <ecNumber evidence="8">1.1.1.346</ecNumber>
    </submittedName>
</protein>
<feature type="active site" description="Proton donor" evidence="4">
    <location>
        <position position="51"/>
    </location>
</feature>
<proteinExistence type="inferred from homology"/>
<comment type="caution">
    <text evidence="8">The sequence shown here is derived from an EMBL/GenBank/DDBJ whole genome shotgun (WGS) entry which is preliminary data.</text>
</comment>
<dbReference type="InterPro" id="IPR023210">
    <property type="entry name" value="NADP_OxRdtase_dom"/>
</dbReference>
<dbReference type="EMBL" id="JAUSTB010000004">
    <property type="protein sequence ID" value="MDQ0145848.1"/>
    <property type="molecule type" value="Genomic_DNA"/>
</dbReference>
<dbReference type="InterPro" id="IPR020471">
    <property type="entry name" value="AKR"/>
</dbReference>
<evidence type="ECO:0000256" key="2">
    <source>
        <dbReference type="ARBA" id="ARBA00022857"/>
    </source>
</evidence>
<keyword evidence="2" id="KW-0521">NADP</keyword>
<feature type="site" description="Lowers pKa of active site Tyr" evidence="6">
    <location>
        <position position="76"/>
    </location>
</feature>
<dbReference type="PROSITE" id="PS00062">
    <property type="entry name" value="ALDOKETO_REDUCTASE_2"/>
    <property type="match status" value="1"/>
</dbReference>
<dbReference type="Gene3D" id="3.20.20.100">
    <property type="entry name" value="NADP-dependent oxidoreductase domain"/>
    <property type="match status" value="1"/>
</dbReference>
<gene>
    <name evidence="8" type="ORF">J2T23_001740</name>
</gene>
<accession>A0AAJ1SWM6</accession>
<keyword evidence="3 8" id="KW-0560">Oxidoreductase</keyword>
<dbReference type="PIRSF" id="PIRSF000097">
    <property type="entry name" value="AKR"/>
    <property type="match status" value="1"/>
</dbReference>
<dbReference type="PANTHER" id="PTHR43827">
    <property type="entry name" value="2,5-DIKETO-D-GLUCONIC ACID REDUCTASE"/>
    <property type="match status" value="1"/>
</dbReference>
<dbReference type="InterPro" id="IPR018170">
    <property type="entry name" value="Aldo/ket_reductase_CS"/>
</dbReference>
<evidence type="ECO:0000256" key="5">
    <source>
        <dbReference type="PIRSR" id="PIRSR000097-2"/>
    </source>
</evidence>
<evidence type="ECO:0000259" key="7">
    <source>
        <dbReference type="Pfam" id="PF00248"/>
    </source>
</evidence>
<evidence type="ECO:0000256" key="4">
    <source>
        <dbReference type="PIRSR" id="PIRSR000097-1"/>
    </source>
</evidence>
<sequence length="300" mass="32943">MTLAPLIHLNDGNRIPQLGLGTWPLDDEQAAAAVVQAVEAGYRHIDTAVKYGNERGVGNGIRACGVDRGELFITTKLDGEFQGLDRAVAGLEGSLGRLGLDYVDLLLIHWPLPGRDQYVSTWQTFERLQAEGKVRSIGVSNFKPAHLERLMAETDVVPAVNQIQLSPAITRRAEREFHDRHGIVTESYSPLGGSGAGLLAAPLLSRLAEKHGKTAGQVVLRWHVQNGLVTIPKTASPTRMADNLDVFDFVLDPQDLADLTALAKAQGQAMTRTRRGTKTVLNCTFFQKRGWQKDSKHDYY</sequence>
<dbReference type="PRINTS" id="PR00069">
    <property type="entry name" value="ALDKETRDTASE"/>
</dbReference>
<dbReference type="EC" id="1.1.1.346" evidence="8"/>
<reference evidence="8 9" key="1">
    <citation type="submission" date="2023-07" db="EMBL/GenBank/DDBJ databases">
        <title>Sorghum-associated microbial communities from plants grown in Nebraska, USA.</title>
        <authorList>
            <person name="Schachtman D."/>
        </authorList>
    </citation>
    <scope>NUCLEOTIDE SEQUENCE [LARGE SCALE GENOMIC DNA]</scope>
    <source>
        <strain evidence="8 9">DS1001</strain>
    </source>
</reference>
<name>A0AAJ1SWM6_9MICC</name>
<dbReference type="InterPro" id="IPR036812">
    <property type="entry name" value="NAD(P)_OxRdtase_dom_sf"/>
</dbReference>
<evidence type="ECO:0000256" key="1">
    <source>
        <dbReference type="ARBA" id="ARBA00007905"/>
    </source>
</evidence>
<evidence type="ECO:0000313" key="8">
    <source>
        <dbReference type="EMBL" id="MDQ0145848.1"/>
    </source>
</evidence>
<dbReference type="Pfam" id="PF00248">
    <property type="entry name" value="Aldo_ket_red"/>
    <property type="match status" value="1"/>
</dbReference>
<dbReference type="PANTHER" id="PTHR43827:SF3">
    <property type="entry name" value="NADP-DEPENDENT OXIDOREDUCTASE DOMAIN-CONTAINING PROTEIN"/>
    <property type="match status" value="1"/>
</dbReference>
<keyword evidence="9" id="KW-1185">Reference proteome</keyword>
<dbReference type="AlphaFoldDB" id="A0AAJ1SWM6"/>